<gene>
    <name evidence="5" type="ORF">SH1V18_01040</name>
</gene>
<feature type="chain" id="PRO_5040911078" description="SLH domain-containing protein" evidence="3">
    <location>
        <begin position="24"/>
        <end position="442"/>
    </location>
</feature>
<evidence type="ECO:0000313" key="6">
    <source>
        <dbReference type="Proteomes" id="UP001144256"/>
    </source>
</evidence>
<evidence type="ECO:0000256" key="1">
    <source>
        <dbReference type="ARBA" id="ARBA00022737"/>
    </source>
</evidence>
<proteinExistence type="predicted"/>
<feature type="domain" description="SLH" evidence="4">
    <location>
        <begin position="262"/>
        <end position="325"/>
    </location>
</feature>
<dbReference type="PROSITE" id="PS51272">
    <property type="entry name" value="SLH"/>
    <property type="match status" value="2"/>
</dbReference>
<dbReference type="InterPro" id="IPR001119">
    <property type="entry name" value="SLH_dom"/>
</dbReference>
<evidence type="ECO:0000313" key="5">
    <source>
        <dbReference type="EMBL" id="GKX27624.1"/>
    </source>
</evidence>
<dbReference type="Proteomes" id="UP001144256">
    <property type="component" value="Unassembled WGS sequence"/>
</dbReference>
<feature type="signal peptide" evidence="3">
    <location>
        <begin position="1"/>
        <end position="23"/>
    </location>
</feature>
<evidence type="ECO:0000256" key="2">
    <source>
        <dbReference type="SAM" id="MobiDB-lite"/>
    </source>
</evidence>
<dbReference type="RefSeq" id="WP_281811098.1">
    <property type="nucleotide sequence ID" value="NZ_BRLB01000001.1"/>
</dbReference>
<sequence length="442" mass="49230">MKKIITLLLAFTLVFGTCTFTYAAENDSQAKTATLVYEKAIWTDYYGDKILCKITIKGVVGHQLENNNCVYKNYDHKFLDDYSDNPELFTYDEETHEDNWNGKGDLIENGLTILPVAKGAEILIEVIDGSESIDFFPSCFPFIDDEKTVLCHGMGQCDAYSTGETVVFDTIYEGCVDQFPFNLNGKPTGIMVVDPETYPQPTQEEIDKAIADIAAEKANTENEDTDATEVTPTEATDTENTETANSETVPGLDNFTVKNEYTNETFSDVADADWFNDSVKYCYETGIMSGKGANSFDPKGSISLAEAITLAARTNNIYTGQSNGIENIGDNWYDGYVAYAIENNIIKEGQFTDYNRNITRAELAYLFAHSVASEELRAIQMYTVPDVDFDTPYSDEIFTLFNAGVVTGSDEDRTFYPNNDITRGEAATLIFRVLNPDSRVSF</sequence>
<organism evidence="5 6">
    <name type="scientific">Vallitalea longa</name>
    <dbReference type="NCBI Taxonomy" id="2936439"/>
    <lineage>
        <taxon>Bacteria</taxon>
        <taxon>Bacillati</taxon>
        <taxon>Bacillota</taxon>
        <taxon>Clostridia</taxon>
        <taxon>Lachnospirales</taxon>
        <taxon>Vallitaleaceae</taxon>
        <taxon>Vallitalea</taxon>
    </lineage>
</organism>
<dbReference type="Pfam" id="PF00395">
    <property type="entry name" value="SLH"/>
    <property type="match status" value="2"/>
</dbReference>
<keyword evidence="6" id="KW-1185">Reference proteome</keyword>
<evidence type="ECO:0000259" key="4">
    <source>
        <dbReference type="PROSITE" id="PS51272"/>
    </source>
</evidence>
<keyword evidence="1" id="KW-0677">Repeat</keyword>
<evidence type="ECO:0000256" key="3">
    <source>
        <dbReference type="SAM" id="SignalP"/>
    </source>
</evidence>
<dbReference type="AlphaFoldDB" id="A0A9W5Y933"/>
<keyword evidence="3" id="KW-0732">Signal</keyword>
<name>A0A9W5Y933_9FIRM</name>
<comment type="caution">
    <text evidence="5">The sequence shown here is derived from an EMBL/GenBank/DDBJ whole genome shotgun (WGS) entry which is preliminary data.</text>
</comment>
<feature type="region of interest" description="Disordered" evidence="2">
    <location>
        <begin position="218"/>
        <end position="249"/>
    </location>
</feature>
<dbReference type="EMBL" id="BRLB01000001">
    <property type="protein sequence ID" value="GKX27624.1"/>
    <property type="molecule type" value="Genomic_DNA"/>
</dbReference>
<feature type="domain" description="SLH" evidence="4">
    <location>
        <begin position="380"/>
        <end position="442"/>
    </location>
</feature>
<reference evidence="5" key="1">
    <citation type="submission" date="2022-06" db="EMBL/GenBank/DDBJ databases">
        <title>Vallitalea longa sp. nov., an anaerobic bacterium isolated from marine sediment.</title>
        <authorList>
            <person name="Hirano S."/>
            <person name="Terahara T."/>
            <person name="Mori K."/>
            <person name="Hamada M."/>
            <person name="Matsumoto R."/>
            <person name="Kobayashi T."/>
        </authorList>
    </citation>
    <scope>NUCLEOTIDE SEQUENCE</scope>
    <source>
        <strain evidence="5">SH18-1</strain>
    </source>
</reference>
<protein>
    <recommendedName>
        <fullName evidence="4">SLH domain-containing protein</fullName>
    </recommendedName>
</protein>
<accession>A0A9W5Y933</accession>